<accession>A0AAW0DHP7</accession>
<dbReference type="AlphaFoldDB" id="A0AAW0DHP7"/>
<protein>
    <submittedName>
        <fullName evidence="1">Uncharacterized protein</fullName>
    </submittedName>
</protein>
<organism evidence="1 2">
    <name type="scientific">Favolaschia claudopus</name>
    <dbReference type="NCBI Taxonomy" id="2862362"/>
    <lineage>
        <taxon>Eukaryota</taxon>
        <taxon>Fungi</taxon>
        <taxon>Dikarya</taxon>
        <taxon>Basidiomycota</taxon>
        <taxon>Agaricomycotina</taxon>
        <taxon>Agaricomycetes</taxon>
        <taxon>Agaricomycetidae</taxon>
        <taxon>Agaricales</taxon>
        <taxon>Marasmiineae</taxon>
        <taxon>Mycenaceae</taxon>
        <taxon>Favolaschia</taxon>
    </lineage>
</organism>
<evidence type="ECO:0000313" key="1">
    <source>
        <dbReference type="EMBL" id="KAK7050339.1"/>
    </source>
</evidence>
<comment type="caution">
    <text evidence="1">The sequence shown here is derived from an EMBL/GenBank/DDBJ whole genome shotgun (WGS) entry which is preliminary data.</text>
</comment>
<proteinExistence type="predicted"/>
<gene>
    <name evidence="1" type="ORF">R3P38DRAFT_2863623</name>
</gene>
<evidence type="ECO:0000313" key="2">
    <source>
        <dbReference type="Proteomes" id="UP001362999"/>
    </source>
</evidence>
<sequence length="299" mass="33722">MGCIRYTDEVKRTETIDPPEHNPTPLLRLAIDGHQAPSSKSRAASAARTINAPFAVTHVSWGLHVANSPPSVTWSEIPYFPAHEYCISFFRSLPPLLLLWTARQKTSLLHAVSPVAHRGATSTRERSGFLPAQLRMERDALLNASSYPTFVSLTSMCCLVHEAILRQWAARRKSAAPPRQQRLLLPTLRPRSPAPSHLLSSNSSRIHPPSRIPPEVPFYVVPRLCCLRRRLRIACTFSLDGRPGDLFVSRCMPPPSKHYTLSPLLSHPIALKALANFIDTRGHFLDRCHLHYFLFLFYF</sequence>
<keyword evidence="2" id="KW-1185">Reference proteome</keyword>
<reference evidence="1 2" key="1">
    <citation type="journal article" date="2024" name="J Genomics">
        <title>Draft genome sequencing and assembly of Favolaschia claudopus CIRM-BRFM 2984 isolated from oak limbs.</title>
        <authorList>
            <person name="Navarro D."/>
            <person name="Drula E."/>
            <person name="Chaduli D."/>
            <person name="Cazenave R."/>
            <person name="Ahrendt S."/>
            <person name="Wang J."/>
            <person name="Lipzen A."/>
            <person name="Daum C."/>
            <person name="Barry K."/>
            <person name="Grigoriev I.V."/>
            <person name="Favel A."/>
            <person name="Rosso M.N."/>
            <person name="Martin F."/>
        </authorList>
    </citation>
    <scope>NUCLEOTIDE SEQUENCE [LARGE SCALE GENOMIC DNA]</scope>
    <source>
        <strain evidence="1 2">CIRM-BRFM 2984</strain>
    </source>
</reference>
<dbReference type="EMBL" id="JAWWNJ010000008">
    <property type="protein sequence ID" value="KAK7050339.1"/>
    <property type="molecule type" value="Genomic_DNA"/>
</dbReference>
<name>A0AAW0DHP7_9AGAR</name>
<dbReference type="Proteomes" id="UP001362999">
    <property type="component" value="Unassembled WGS sequence"/>
</dbReference>